<comment type="caution">
    <text evidence="13">The sequence shown here is derived from an EMBL/GenBank/DDBJ whole genome shotgun (WGS) entry which is preliminary data.</text>
</comment>
<evidence type="ECO:0000256" key="4">
    <source>
        <dbReference type="ARBA" id="ARBA00022692"/>
    </source>
</evidence>
<evidence type="ECO:0000256" key="3">
    <source>
        <dbReference type="ARBA" id="ARBA00022448"/>
    </source>
</evidence>
<keyword evidence="10 12" id="KW-0496">Mitochondrion</keyword>
<sequence>MASSLGTIALAARSLAPTTRISAVSRAGFASLPQSHTPRRAIVCRKPPHNVASRAVTIRKASTTAEPPSDTLTWDRFFDLRRKRRYVNLGASLVTAAATVSVAGPILASQDIDTWGAQLTGMDPVFVLGLSTLAVAAGGWLCGPSFGSGAFGVWISRRGWAQAYQTKDRSFYKRIQQHRADPSSSSPQNPLPDYYGEKVASVKDYRRWLKDQRAFKLKKSKNLF</sequence>
<protein>
    <recommendedName>
        <fullName evidence="12">Presequence translocated-associated motor subunit PAM17</fullName>
    </recommendedName>
</protein>
<evidence type="ECO:0000256" key="6">
    <source>
        <dbReference type="ARBA" id="ARBA00022927"/>
    </source>
</evidence>
<evidence type="ECO:0000256" key="10">
    <source>
        <dbReference type="ARBA" id="ARBA00023128"/>
    </source>
</evidence>
<keyword evidence="6 12" id="KW-0653">Protein transport</keyword>
<keyword evidence="8 12" id="KW-1133">Transmembrane helix</keyword>
<proteinExistence type="inferred from homology"/>
<reference evidence="13" key="1">
    <citation type="submission" date="2023-08" db="EMBL/GenBank/DDBJ databases">
        <title>Black Yeasts Isolated from many extreme environments.</title>
        <authorList>
            <person name="Coleine C."/>
            <person name="Stajich J.E."/>
            <person name="Selbmann L."/>
        </authorList>
    </citation>
    <scope>NUCLEOTIDE SEQUENCE</scope>
    <source>
        <strain evidence="13">CCFEE 5401</strain>
    </source>
</reference>
<dbReference type="GO" id="GO:0030150">
    <property type="term" value="P:protein import into mitochondrial matrix"/>
    <property type="evidence" value="ECO:0007669"/>
    <property type="project" value="UniProtKB-UniRule"/>
</dbReference>
<dbReference type="Proteomes" id="UP001310890">
    <property type="component" value="Unassembled WGS sequence"/>
</dbReference>
<keyword evidence="7" id="KW-0809">Transit peptide</keyword>
<comment type="similarity">
    <text evidence="2 12">Belongs to the PAM17 family.</text>
</comment>
<dbReference type="InterPro" id="IPR013875">
    <property type="entry name" value="Pam17"/>
</dbReference>
<keyword evidence="11 12" id="KW-0472">Membrane</keyword>
<evidence type="ECO:0000256" key="8">
    <source>
        <dbReference type="ARBA" id="ARBA00022989"/>
    </source>
</evidence>
<name>A0AAN7TBG4_9PEZI</name>
<dbReference type="PANTHER" id="PTHR28021">
    <property type="entry name" value="PRESEQUENCE TRANSLOCATED-ASSOCIATED MOTOR SUBUNIT PAM17, MITOCHONDRIAL"/>
    <property type="match status" value="1"/>
</dbReference>
<accession>A0AAN7TBG4</accession>
<evidence type="ECO:0000313" key="13">
    <source>
        <dbReference type="EMBL" id="KAK5109744.1"/>
    </source>
</evidence>
<dbReference type="PANTHER" id="PTHR28021:SF1">
    <property type="entry name" value="PRESEQUENCE TRANSLOCATED-ASSOCIATED MOTOR SUBUNIT PAM17, MITOCHONDRIAL"/>
    <property type="match status" value="1"/>
</dbReference>
<keyword evidence="9 12" id="KW-0811">Translocation</keyword>
<gene>
    <name evidence="13" type="ORF">LTR62_006584</name>
</gene>
<evidence type="ECO:0000256" key="11">
    <source>
        <dbReference type="ARBA" id="ARBA00023136"/>
    </source>
</evidence>
<evidence type="ECO:0000256" key="1">
    <source>
        <dbReference type="ARBA" id="ARBA00004448"/>
    </source>
</evidence>
<feature type="transmembrane region" description="Helical" evidence="12">
    <location>
        <begin position="128"/>
        <end position="155"/>
    </location>
</feature>
<evidence type="ECO:0000256" key="5">
    <source>
        <dbReference type="ARBA" id="ARBA00022792"/>
    </source>
</evidence>
<keyword evidence="5 12" id="KW-0999">Mitochondrion inner membrane</keyword>
<dbReference type="Pfam" id="PF08566">
    <property type="entry name" value="Pam17"/>
    <property type="match status" value="1"/>
</dbReference>
<comment type="function">
    <text evidence="12">Component of the PAM complex, a complex required for the translocation of transit peptide-containing proteins from the inner membrane into the mitochondrial matrix in an ATP-dependent manner.</text>
</comment>
<feature type="transmembrane region" description="Helical" evidence="12">
    <location>
        <begin position="86"/>
        <end position="108"/>
    </location>
</feature>
<evidence type="ECO:0000256" key="2">
    <source>
        <dbReference type="ARBA" id="ARBA00006837"/>
    </source>
</evidence>
<keyword evidence="3 12" id="KW-0813">Transport</keyword>
<dbReference type="EMBL" id="JAVRRL010000059">
    <property type="protein sequence ID" value="KAK5109744.1"/>
    <property type="molecule type" value="Genomic_DNA"/>
</dbReference>
<comment type="subcellular location">
    <subcellularLocation>
        <location evidence="1 12">Mitochondrion inner membrane</location>
        <topology evidence="1 12">Multi-pass membrane protein</topology>
    </subcellularLocation>
</comment>
<dbReference type="AlphaFoldDB" id="A0AAN7TBG4"/>
<evidence type="ECO:0000256" key="9">
    <source>
        <dbReference type="ARBA" id="ARBA00023010"/>
    </source>
</evidence>
<evidence type="ECO:0000313" key="14">
    <source>
        <dbReference type="Proteomes" id="UP001310890"/>
    </source>
</evidence>
<comment type="subunit">
    <text evidence="12">Component of the PAM complex.</text>
</comment>
<evidence type="ECO:0000256" key="12">
    <source>
        <dbReference type="RuleBase" id="RU367146"/>
    </source>
</evidence>
<keyword evidence="4 12" id="KW-0812">Transmembrane</keyword>
<evidence type="ECO:0000256" key="7">
    <source>
        <dbReference type="ARBA" id="ARBA00022946"/>
    </source>
</evidence>
<dbReference type="GO" id="GO:0001405">
    <property type="term" value="C:PAM complex, Tim23 associated import motor"/>
    <property type="evidence" value="ECO:0007669"/>
    <property type="project" value="UniProtKB-UniRule"/>
</dbReference>
<organism evidence="13 14">
    <name type="scientific">Meristemomyces frigidus</name>
    <dbReference type="NCBI Taxonomy" id="1508187"/>
    <lineage>
        <taxon>Eukaryota</taxon>
        <taxon>Fungi</taxon>
        <taxon>Dikarya</taxon>
        <taxon>Ascomycota</taxon>
        <taxon>Pezizomycotina</taxon>
        <taxon>Dothideomycetes</taxon>
        <taxon>Dothideomycetidae</taxon>
        <taxon>Mycosphaerellales</taxon>
        <taxon>Teratosphaeriaceae</taxon>
        <taxon>Meristemomyces</taxon>
    </lineage>
</organism>